<reference evidence="1" key="1">
    <citation type="submission" date="2021-01" db="EMBL/GenBank/DDBJ databases">
        <authorList>
            <person name="Corre E."/>
            <person name="Pelletier E."/>
            <person name="Niang G."/>
            <person name="Scheremetjew M."/>
            <person name="Finn R."/>
            <person name="Kale V."/>
            <person name="Holt S."/>
            <person name="Cochrane G."/>
            <person name="Meng A."/>
            <person name="Brown T."/>
            <person name="Cohen L."/>
        </authorList>
    </citation>
    <scope>NUCLEOTIDE SEQUENCE</scope>
    <source>
        <strain evidence="1">CCAP979/52</strain>
    </source>
</reference>
<organism evidence="1">
    <name type="scientific">Cryptomonas curvata</name>
    <dbReference type="NCBI Taxonomy" id="233186"/>
    <lineage>
        <taxon>Eukaryota</taxon>
        <taxon>Cryptophyceae</taxon>
        <taxon>Cryptomonadales</taxon>
        <taxon>Cryptomonadaceae</taxon>
        <taxon>Cryptomonas</taxon>
    </lineage>
</organism>
<dbReference type="EMBL" id="HBEZ01034401">
    <property type="protein sequence ID" value="CAD8641309.1"/>
    <property type="molecule type" value="Transcribed_RNA"/>
</dbReference>
<proteinExistence type="predicted"/>
<name>A0A7S0MH24_9CRYP</name>
<evidence type="ECO:0000313" key="1">
    <source>
        <dbReference type="EMBL" id="CAD8641309.1"/>
    </source>
</evidence>
<protein>
    <submittedName>
        <fullName evidence="1">Uncharacterized protein</fullName>
    </submittedName>
</protein>
<gene>
    <name evidence="1" type="ORF">CCUR1050_LOCUS18993</name>
</gene>
<dbReference type="AlphaFoldDB" id="A0A7S0MH24"/>
<accession>A0A7S0MH24</accession>
<sequence>MRKRGMPESILRKMVEMALAKEDVEALKKLLASMRKKILNHDADLAAVVPGSATALAPALSAPAASPPPPISRPVRRRRISAEDSCGVAPVPTEFIPRFRTFAFKFGKEKLSEYGSLEHVTDAAVYKAFRNSLPQNFLVPSLHHYFKREQWIAAVEANNIDLFQPGRGKDAVQLAATIPEKLELKPAIRPLVDWHQQTIWIGSQALARWQGSPIVKTKKSYSGLSTRTLFMLRPQWY</sequence>